<dbReference type="EMBL" id="CP064787">
    <property type="protein sequence ID" value="QSG04880.1"/>
    <property type="molecule type" value="Genomic_DNA"/>
</dbReference>
<dbReference type="InterPro" id="IPR009158">
    <property type="entry name" value="G3P_DH_GlpB_su"/>
</dbReference>
<keyword evidence="1" id="KW-0285">Flavoprotein</keyword>
<dbReference type="Pfam" id="PF00890">
    <property type="entry name" value="FAD_binding_2"/>
    <property type="match status" value="1"/>
</dbReference>
<dbReference type="InterPro" id="IPR003953">
    <property type="entry name" value="FAD-dep_OxRdtase_2_FAD-bd"/>
</dbReference>
<dbReference type="RefSeq" id="WP_229114352.1">
    <property type="nucleotide sequence ID" value="NZ_CP064787.1"/>
</dbReference>
<evidence type="ECO:0000256" key="1">
    <source>
        <dbReference type="ARBA" id="ARBA00022630"/>
    </source>
</evidence>
<dbReference type="InterPro" id="IPR036188">
    <property type="entry name" value="FAD/NAD-bd_sf"/>
</dbReference>
<feature type="domain" description="FAD-dependent oxidoreductase 2 FAD-binding" evidence="4">
    <location>
        <begin position="6"/>
        <end position="404"/>
    </location>
</feature>
<dbReference type="GO" id="GO:0004368">
    <property type="term" value="F:glycerol-3-phosphate dehydrogenase (quinone) activity"/>
    <property type="evidence" value="ECO:0007669"/>
    <property type="project" value="UniProtKB-EC"/>
</dbReference>
<evidence type="ECO:0000313" key="6">
    <source>
        <dbReference type="Proteomes" id="UP000663525"/>
    </source>
</evidence>
<name>A0A897MRW6_9EURY</name>
<dbReference type="InterPro" id="IPR050315">
    <property type="entry name" value="FAD-oxidoreductase_2"/>
</dbReference>
<proteinExistence type="predicted"/>
<dbReference type="EC" id="1.1.5.3" evidence="5"/>
<evidence type="ECO:0000256" key="3">
    <source>
        <dbReference type="ARBA" id="ARBA00023002"/>
    </source>
</evidence>
<accession>A0A897MRW6</accession>
<evidence type="ECO:0000259" key="4">
    <source>
        <dbReference type="Pfam" id="PF00890"/>
    </source>
</evidence>
<dbReference type="PIRSF" id="PIRSF000141">
    <property type="entry name" value="Anaerobic_G3P_dh"/>
    <property type="match status" value="1"/>
</dbReference>
<dbReference type="Proteomes" id="UP000663525">
    <property type="component" value="Chromosome"/>
</dbReference>
<dbReference type="GO" id="GO:0009331">
    <property type="term" value="C:glycerol-3-phosphate dehydrogenase (FAD) complex"/>
    <property type="evidence" value="ECO:0007669"/>
    <property type="project" value="InterPro"/>
</dbReference>
<dbReference type="PRINTS" id="PR00411">
    <property type="entry name" value="PNDRDTASEI"/>
</dbReference>
<dbReference type="Gene3D" id="3.50.50.60">
    <property type="entry name" value="FAD/NAD(P)-binding domain"/>
    <property type="match status" value="2"/>
</dbReference>
<keyword evidence="3 5" id="KW-0560">Oxidoreductase</keyword>
<evidence type="ECO:0000256" key="2">
    <source>
        <dbReference type="ARBA" id="ARBA00022643"/>
    </source>
</evidence>
<keyword evidence="2" id="KW-0288">FMN</keyword>
<dbReference type="SUPFAM" id="SSF51905">
    <property type="entry name" value="FAD/NAD(P)-binding domain"/>
    <property type="match status" value="1"/>
</dbReference>
<dbReference type="PANTHER" id="PTHR43400:SF11">
    <property type="entry name" value="ANAEROBIC GLYCEROL-3-PHOSPHATE DEHYDROGENASE SUBUNIT B"/>
    <property type="match status" value="1"/>
</dbReference>
<reference evidence="5" key="1">
    <citation type="submission" date="2020-11" db="EMBL/GenBank/DDBJ databases">
        <title>Carbohydrate-dependent, anaerobic sulfur respiration: A novel catabolism in halophilic archaea.</title>
        <authorList>
            <person name="Sorokin D.Y."/>
            <person name="Messina E."/>
            <person name="Smedile F."/>
            <person name="La Cono V."/>
            <person name="Hallsworth J.E."/>
            <person name="Yakimov M.M."/>
        </authorList>
    </citation>
    <scope>NUCLEOTIDE SEQUENCE</scope>
    <source>
        <strain evidence="5">HSR12-1</strain>
    </source>
</reference>
<organism evidence="5 6">
    <name type="scientific">Halapricum desulfuricans</name>
    <dbReference type="NCBI Taxonomy" id="2841257"/>
    <lineage>
        <taxon>Archaea</taxon>
        <taxon>Methanobacteriati</taxon>
        <taxon>Methanobacteriota</taxon>
        <taxon>Stenosarchaea group</taxon>
        <taxon>Halobacteria</taxon>
        <taxon>Halobacteriales</taxon>
        <taxon>Haloarculaceae</taxon>
        <taxon>Halapricum</taxon>
    </lineage>
</organism>
<dbReference type="GeneID" id="68854172"/>
<dbReference type="NCBIfam" id="NF003722">
    <property type="entry name" value="PRK05329.1-5"/>
    <property type="match status" value="1"/>
</dbReference>
<dbReference type="NCBIfam" id="TIGR03378">
    <property type="entry name" value="glycerol3P_GlpB"/>
    <property type="match status" value="1"/>
</dbReference>
<dbReference type="PANTHER" id="PTHR43400">
    <property type="entry name" value="FUMARATE REDUCTASE"/>
    <property type="match status" value="1"/>
</dbReference>
<protein>
    <submittedName>
        <fullName evidence="5">Anaerobic glycerol-3-phosphate dehydrogenase</fullName>
        <ecNumber evidence="5">1.1.5.3</ecNumber>
    </submittedName>
</protein>
<sequence>MAIEDDVLVIGGGIAGLSSAIAAAETGARTRLVTHKQSTLGNASGLVDVLGYAPGDDAPRADPYDAIAQLPDEHPYGKVGADAVREGLALFDDAVGDRYRGGHSEANALVVTHAGSVKPTARYPRSIAPGLASDDRDMLLVGIDSVTGFDAPMAADHLSAVDVPFDVRGETVRFPVSFPQDADVTRYARALDRDESVDDGTVREVLADRVEAVLEDERRVGFPAVLGDSRHEVVRTELRDRLGVDVFEVPTGPPSLPGLRLEDALYDAAEDAGVRITSGNPIVDFDADGGRIEQVLMDRLGSEVAYEAQQYVLATGGPVGGGIESDRDVVEEPVFGLPVEHPEDRYEWFDDDVWGDHAYTEFGVDVDDDLRPVAAEEVQFENLRAAGNVIGGYDFATEKSGCGVSLATGYVAGSEAGALI</sequence>
<dbReference type="AlphaFoldDB" id="A0A897MRW6"/>
<gene>
    <name evidence="5" type="primary">glpB</name>
    <name evidence="5" type="ORF">HSR121_0525</name>
</gene>
<evidence type="ECO:0000313" key="5">
    <source>
        <dbReference type="EMBL" id="QSG04880.1"/>
    </source>
</evidence>